<dbReference type="KEGG" id="cmic:caldi_28610"/>
<keyword evidence="4" id="KW-1185">Reference proteome</keyword>
<keyword evidence="2" id="KW-1133">Transmembrane helix</keyword>
<keyword evidence="2" id="KW-0812">Transmembrane</keyword>
<evidence type="ECO:0000256" key="2">
    <source>
        <dbReference type="SAM" id="Phobius"/>
    </source>
</evidence>
<dbReference type="Pfam" id="PF09527">
    <property type="entry name" value="ATPase_gene1"/>
    <property type="match status" value="1"/>
</dbReference>
<feature type="transmembrane region" description="Helical" evidence="2">
    <location>
        <begin position="12"/>
        <end position="36"/>
    </location>
</feature>
<dbReference type="RefSeq" id="WP_264842398.1">
    <property type="nucleotide sequence ID" value="NZ_AP025628.1"/>
</dbReference>
<dbReference type="AlphaFoldDB" id="A0AA35G6R7"/>
<dbReference type="EMBL" id="AP025628">
    <property type="protein sequence ID" value="BDG61771.1"/>
    <property type="molecule type" value="Genomic_DNA"/>
</dbReference>
<evidence type="ECO:0000256" key="1">
    <source>
        <dbReference type="SAM" id="MobiDB-lite"/>
    </source>
</evidence>
<name>A0AA35G6R7_9FIRM</name>
<keyword evidence="2" id="KW-0472">Membrane</keyword>
<proteinExistence type="predicted"/>
<evidence type="ECO:0008006" key="5">
    <source>
        <dbReference type="Google" id="ProtNLM"/>
    </source>
</evidence>
<feature type="transmembrane region" description="Helical" evidence="2">
    <location>
        <begin position="48"/>
        <end position="70"/>
    </location>
</feature>
<dbReference type="Proteomes" id="UP001163687">
    <property type="component" value="Chromosome"/>
</dbReference>
<protein>
    <recommendedName>
        <fullName evidence="5">F0F1-ATPase subunit Ca2+/Mg2+ transporter</fullName>
    </recommendedName>
</protein>
<reference evidence="3" key="1">
    <citation type="submission" date="2022-03" db="EMBL/GenBank/DDBJ databases">
        <title>Complete genome sequence of Caldinitratiruptor microaerophilus.</title>
        <authorList>
            <person name="Mukaiyama R."/>
            <person name="Nishiyama T."/>
            <person name="Ueda K."/>
        </authorList>
    </citation>
    <scope>NUCLEOTIDE SEQUENCE</scope>
    <source>
        <strain evidence="3">JCM 16183</strain>
    </source>
</reference>
<organism evidence="3 4">
    <name type="scientific">Caldinitratiruptor microaerophilus</name>
    <dbReference type="NCBI Taxonomy" id="671077"/>
    <lineage>
        <taxon>Bacteria</taxon>
        <taxon>Bacillati</taxon>
        <taxon>Bacillota</taxon>
        <taxon>Clostridia</taxon>
        <taxon>Eubacteriales</taxon>
        <taxon>Symbiobacteriaceae</taxon>
        <taxon>Caldinitratiruptor</taxon>
    </lineage>
</organism>
<gene>
    <name evidence="3" type="ORF">caldi_28610</name>
</gene>
<feature type="region of interest" description="Disordered" evidence="1">
    <location>
        <begin position="77"/>
        <end position="96"/>
    </location>
</feature>
<evidence type="ECO:0000313" key="4">
    <source>
        <dbReference type="Proteomes" id="UP001163687"/>
    </source>
</evidence>
<accession>A0AA35G6R7</accession>
<evidence type="ECO:0000313" key="3">
    <source>
        <dbReference type="EMBL" id="BDG61771.1"/>
    </source>
</evidence>
<dbReference type="InterPro" id="IPR032820">
    <property type="entry name" value="ATPase_put"/>
</dbReference>
<sequence>MPERPRRSNWSPYLSLAADFGYMLLAAVVLLGGGGYWVDRARGAEVPWFGLTGVLLALAVSFQSLFRGLARLERAERERRAKAREPSRGGPEEGPR</sequence>